<keyword evidence="6" id="KW-0143">Chaperone</keyword>
<dbReference type="GO" id="GO:0042802">
    <property type="term" value="F:identical protein binding"/>
    <property type="evidence" value="ECO:0007669"/>
    <property type="project" value="EnsemblFungi"/>
</dbReference>
<dbReference type="SUPFAM" id="SSF53187">
    <property type="entry name" value="Zn-dependent exopeptidases"/>
    <property type="match status" value="1"/>
</dbReference>
<keyword evidence="5" id="KW-0378">Hydrolase</keyword>
<dbReference type="STRING" id="988480.A0A075ASZ3"/>
<dbReference type="Gene3D" id="3.30.70.360">
    <property type="match status" value="1"/>
</dbReference>
<evidence type="ECO:0000256" key="8">
    <source>
        <dbReference type="ARBA" id="ARBA00073031"/>
    </source>
</evidence>
<dbReference type="SUPFAM" id="SSF50129">
    <property type="entry name" value="GroES-like"/>
    <property type="match status" value="1"/>
</dbReference>
<dbReference type="Proteomes" id="UP000030755">
    <property type="component" value="Unassembled WGS sequence"/>
</dbReference>
<evidence type="ECO:0000259" key="10">
    <source>
        <dbReference type="Pfam" id="PF07687"/>
    </source>
</evidence>
<name>A0A075ASZ3_ROZAC</name>
<protein>
    <recommendedName>
        <fullName evidence="8">20 kDa chaperonin, chloroplastic</fullName>
    </recommendedName>
    <alternativeName>
        <fullName evidence="7">Chaperonin 10</fullName>
    </alternativeName>
    <alternativeName>
        <fullName evidence="9">Protein Cpn21</fullName>
    </alternativeName>
</protein>
<dbReference type="GO" id="GO:0006751">
    <property type="term" value="P:glutathione catabolic process"/>
    <property type="evidence" value="ECO:0007669"/>
    <property type="project" value="EnsemblFungi"/>
</dbReference>
<accession>A0A075ASZ3</accession>
<evidence type="ECO:0000256" key="7">
    <source>
        <dbReference type="ARBA" id="ARBA00031971"/>
    </source>
</evidence>
<dbReference type="SMART" id="SM00883">
    <property type="entry name" value="Cpn10"/>
    <property type="match status" value="1"/>
</dbReference>
<proteinExistence type="inferred from homology"/>
<evidence type="ECO:0000256" key="9">
    <source>
        <dbReference type="ARBA" id="ARBA00079398"/>
    </source>
</evidence>
<evidence type="ECO:0000256" key="5">
    <source>
        <dbReference type="ARBA" id="ARBA00022801"/>
    </source>
</evidence>
<dbReference type="InterPro" id="IPR001261">
    <property type="entry name" value="ArgE/DapE_CS"/>
</dbReference>
<dbReference type="GO" id="GO:0005737">
    <property type="term" value="C:cytoplasm"/>
    <property type="evidence" value="ECO:0007669"/>
    <property type="project" value="EnsemblFungi"/>
</dbReference>
<keyword evidence="4" id="KW-0479">Metal-binding</keyword>
<dbReference type="PANTHER" id="PTHR43270">
    <property type="entry name" value="BETA-ALA-HIS DIPEPTIDASE"/>
    <property type="match status" value="1"/>
</dbReference>
<dbReference type="AlphaFoldDB" id="A0A075ASZ3"/>
<evidence type="ECO:0000313" key="12">
    <source>
        <dbReference type="EMBL" id="RKP17928.1"/>
    </source>
</evidence>
<evidence type="ECO:0000256" key="3">
    <source>
        <dbReference type="ARBA" id="ARBA00022670"/>
    </source>
</evidence>
<organism evidence="11 13">
    <name type="scientific">Rozella allomycis (strain CSF55)</name>
    <dbReference type="NCBI Taxonomy" id="988480"/>
    <lineage>
        <taxon>Eukaryota</taxon>
        <taxon>Fungi</taxon>
        <taxon>Fungi incertae sedis</taxon>
        <taxon>Cryptomycota</taxon>
        <taxon>Cryptomycota incertae sedis</taxon>
        <taxon>Rozella</taxon>
    </lineage>
</organism>
<dbReference type="InterPro" id="IPR011032">
    <property type="entry name" value="GroES-like_sf"/>
</dbReference>
<dbReference type="PANTHER" id="PTHR43270:SF4">
    <property type="entry name" value="CARNOSINE DIPEPTIDASE 2, ISOFORM A"/>
    <property type="match status" value="1"/>
</dbReference>
<evidence type="ECO:0000313" key="13">
    <source>
        <dbReference type="Proteomes" id="UP000030755"/>
    </source>
</evidence>
<dbReference type="EMBL" id="KE561209">
    <property type="protein sequence ID" value="EPZ31608.1"/>
    <property type="molecule type" value="Genomic_DNA"/>
</dbReference>
<dbReference type="CDD" id="cd05676">
    <property type="entry name" value="M20_dipept_like_CNDP"/>
    <property type="match status" value="1"/>
</dbReference>
<gene>
    <name evidence="11" type="ORF">O9G_000087</name>
    <name evidence="12" type="ORF">ROZALSC1DRAFT_30315</name>
</gene>
<dbReference type="HOGENOM" id="CLU_029469_3_0_1"/>
<evidence type="ECO:0000256" key="1">
    <source>
        <dbReference type="ARBA" id="ARBA00006247"/>
    </source>
</evidence>
<evidence type="ECO:0000256" key="6">
    <source>
        <dbReference type="ARBA" id="ARBA00023186"/>
    </source>
</evidence>
<dbReference type="Gene3D" id="3.40.630.10">
    <property type="entry name" value="Zn peptidases"/>
    <property type="match status" value="1"/>
</dbReference>
<evidence type="ECO:0000256" key="4">
    <source>
        <dbReference type="ARBA" id="ARBA00022723"/>
    </source>
</evidence>
<dbReference type="Gene3D" id="2.30.33.40">
    <property type="entry name" value="GroES chaperonin"/>
    <property type="match status" value="1"/>
</dbReference>
<dbReference type="InterPro" id="IPR037124">
    <property type="entry name" value="Chaperonin_GroES_sf"/>
</dbReference>
<dbReference type="Proteomes" id="UP000281549">
    <property type="component" value="Unassembled WGS sequence"/>
</dbReference>
<dbReference type="CDD" id="cd00320">
    <property type="entry name" value="cpn10"/>
    <property type="match status" value="1"/>
</dbReference>
<keyword evidence="3" id="KW-0645">Protease</keyword>
<dbReference type="InterPro" id="IPR011650">
    <property type="entry name" value="Peptidase_M20_dimer"/>
</dbReference>
<feature type="domain" description="Peptidase M20 dimerisation" evidence="10">
    <location>
        <begin position="232"/>
        <end position="391"/>
    </location>
</feature>
<dbReference type="GO" id="GO:0046872">
    <property type="term" value="F:metal ion binding"/>
    <property type="evidence" value="ECO:0007669"/>
    <property type="project" value="UniProtKB-KW"/>
</dbReference>
<dbReference type="OMA" id="PFMGLLH"/>
<dbReference type="HAMAP" id="MF_00580">
    <property type="entry name" value="CH10"/>
    <property type="match status" value="1"/>
</dbReference>
<dbReference type="GO" id="GO:0006508">
    <property type="term" value="P:proteolysis"/>
    <property type="evidence" value="ECO:0007669"/>
    <property type="project" value="UniProtKB-KW"/>
</dbReference>
<dbReference type="InterPro" id="IPR002933">
    <property type="entry name" value="Peptidase_M20"/>
</dbReference>
<dbReference type="Pfam" id="PF07687">
    <property type="entry name" value="M20_dimer"/>
    <property type="match status" value="1"/>
</dbReference>
<reference evidence="14" key="2">
    <citation type="journal article" date="2018" name="Nat. Microbiol.">
        <title>Leveraging single-cell genomics to expand the fungal tree of life.</title>
        <authorList>
            <person name="Ahrendt S.R."/>
            <person name="Quandt C.A."/>
            <person name="Ciobanu D."/>
            <person name="Clum A."/>
            <person name="Salamov A."/>
            <person name="Andreopoulos B."/>
            <person name="Cheng J.F."/>
            <person name="Woyke T."/>
            <person name="Pelin A."/>
            <person name="Henrissat B."/>
            <person name="Reynolds N.K."/>
            <person name="Benny G.L."/>
            <person name="Smith M.E."/>
            <person name="James T.Y."/>
            <person name="Grigoriev I.V."/>
        </authorList>
    </citation>
    <scope>NUCLEOTIDE SEQUENCE [LARGE SCALE GENOMIC DNA]</scope>
    <source>
        <strain evidence="14">CSF55</strain>
    </source>
</reference>
<dbReference type="PROSITE" id="PS00759">
    <property type="entry name" value="ARGE_DAPE_CPG2_2"/>
    <property type="match status" value="1"/>
</dbReference>
<dbReference type="PROSITE" id="PS00681">
    <property type="entry name" value="CHAPERONINS_CPN10"/>
    <property type="match status" value="1"/>
</dbReference>
<dbReference type="InterPro" id="IPR051458">
    <property type="entry name" value="Cyt/Met_Dipeptidase"/>
</dbReference>
<reference evidence="11 13" key="1">
    <citation type="journal article" date="2013" name="Curr. Biol.">
        <title>Shared signatures of parasitism and phylogenomics unite Cryptomycota and microsporidia.</title>
        <authorList>
            <person name="James T.Y."/>
            <person name="Pelin A."/>
            <person name="Bonen L."/>
            <person name="Ahrendt S."/>
            <person name="Sain D."/>
            <person name="Corradi N."/>
            <person name="Stajich J.E."/>
        </authorList>
    </citation>
    <scope>NUCLEOTIDE SEQUENCE [LARGE SCALE GENOMIC DNA]</scope>
    <source>
        <strain evidence="11 13">CSF55</strain>
        <strain evidence="11 13">CSF55</strain>
    </source>
</reference>
<dbReference type="GO" id="GO:0008242">
    <property type="term" value="F:omega peptidase activity"/>
    <property type="evidence" value="ECO:0007669"/>
    <property type="project" value="EnsemblFungi"/>
</dbReference>
<dbReference type="InterPro" id="IPR018369">
    <property type="entry name" value="Chaprnonin_Cpn10_CS"/>
</dbReference>
<dbReference type="OrthoDB" id="7832001at2759"/>
<dbReference type="InterPro" id="IPR020818">
    <property type="entry name" value="Chaperonin_GroES"/>
</dbReference>
<evidence type="ECO:0000256" key="2">
    <source>
        <dbReference type="ARBA" id="ARBA00006975"/>
    </source>
</evidence>
<sequence length="617" mass="69413">MSKNKTSDAQLDKIFSHIENNEKLYIERLAEIVGIPGISASIEHRKYVFQTADLLEKWMKKLSIKYGRIVIYKRVKRVEQGTHEMEGQEVPLPPILLGTLGNNKNKKTVLVYGHYDVQPAEKSDGWDTEPFDLTEMEDGRLVGRGATDDKGPVIGWLWAVEAYQKLGFELPVNIKFCFEGMEEYGSEGLDDLIKKEANEYFKDVDCVCISDNCNIFIKLKIDWLGKKPCLTYGLRGISYFQITISGPQKDLHSGVFGGTVHEPMIDLSHLFSKLVSSQGKILIPGVLDQVAKLSKEEENLYDSVDYSMEDHYKSVGTKNSLYDDEKNTLLHRWRYPSLSIHGIEGAFYGSGAKTVIPACVKGKFSIRTVPNMDLENLEQLVIDYVNQEAKKLHSKNKIKCECLHAGKYWLTDPNHWNFVAGSKATERVWGVKPDLTREGGSIPVTLTFQEQLDKNVLLLPMGASDDGAHSINEKIDKKNYINGIKLLSAYMFELASSKIPWKVYKRQSNLRNSIASAAKKILPLLDRVLVQRVKPVEKTASGIYIPEKAQSSLNRGVVLAVGPGAVDREGNRIPMNVKVGDKVILPNFSGTLIKEGKETEDECFIYRDSELLAKINE</sequence>
<dbReference type="Pfam" id="PF01546">
    <property type="entry name" value="Peptidase_M20"/>
    <property type="match status" value="1"/>
</dbReference>
<dbReference type="EMBL" id="ML005622">
    <property type="protein sequence ID" value="RKP17928.1"/>
    <property type="molecule type" value="Genomic_DNA"/>
</dbReference>
<evidence type="ECO:0000313" key="11">
    <source>
        <dbReference type="EMBL" id="EPZ31608.1"/>
    </source>
</evidence>
<dbReference type="PRINTS" id="PR00297">
    <property type="entry name" value="CHAPERONIN10"/>
</dbReference>
<dbReference type="Pfam" id="PF00166">
    <property type="entry name" value="Cpn10"/>
    <property type="match status" value="1"/>
</dbReference>
<reference evidence="12" key="3">
    <citation type="submission" date="2018-08" db="EMBL/GenBank/DDBJ databases">
        <title>Leveraging single-cell genomics to expand the Fungal Tree of Life.</title>
        <authorList>
            <consortium name="DOE Joint Genome Institute"/>
            <person name="Ahrendt S.R."/>
            <person name="Quandt C.A."/>
            <person name="Ciobanu D."/>
            <person name="Clum A."/>
            <person name="Salamov A."/>
            <person name="Andreopoulos B."/>
            <person name="Cheng J.-F."/>
            <person name="Woyke T."/>
            <person name="Pelin A."/>
            <person name="Henrissat B."/>
            <person name="Reynolds N."/>
            <person name="Benny G.L."/>
            <person name="Smith M.E."/>
            <person name="James T.Y."/>
            <person name="Grigoriev I.V."/>
        </authorList>
    </citation>
    <scope>NUCLEOTIDE SEQUENCE</scope>
    <source>
        <strain evidence="12">CSF55</strain>
    </source>
</reference>
<comment type="similarity">
    <text evidence="1">Belongs to the peptidase M20A family.</text>
</comment>
<evidence type="ECO:0000313" key="14">
    <source>
        <dbReference type="Proteomes" id="UP000281549"/>
    </source>
</evidence>
<dbReference type="GO" id="GO:0070573">
    <property type="term" value="F:metallodipeptidase activity"/>
    <property type="evidence" value="ECO:0007669"/>
    <property type="project" value="EnsemblFungi"/>
</dbReference>
<dbReference type="MEROPS" id="M20.017"/>
<comment type="similarity">
    <text evidence="2">Belongs to the GroES chaperonin family.</text>
</comment>
<dbReference type="GO" id="GO:0005524">
    <property type="term" value="F:ATP binding"/>
    <property type="evidence" value="ECO:0007669"/>
    <property type="project" value="InterPro"/>
</dbReference>
<keyword evidence="13" id="KW-1185">Reference proteome</keyword>
<dbReference type="FunFam" id="2.30.33.40:FF:000001">
    <property type="entry name" value="10 kDa chaperonin"/>
    <property type="match status" value="1"/>
</dbReference>
<dbReference type="GO" id="GO:0044183">
    <property type="term" value="F:protein folding chaperone"/>
    <property type="evidence" value="ECO:0007669"/>
    <property type="project" value="InterPro"/>
</dbReference>